<feature type="transmembrane region" description="Helical" evidence="5">
    <location>
        <begin position="365"/>
        <end position="383"/>
    </location>
</feature>
<dbReference type="AlphaFoldDB" id="A0A2T5MG62"/>
<sequence>MGQNPLISKLRQLIFGKKLDPLDPNTRKHIVLVAFLAWIGLGADGLSSACYGPEEAFLALGEHTHLGLYLALTTAITVFIISLAYNQVIELFPSGGGGYKAATKLIGPYAGLVSGSALIVDYVLTITISIAAGMDALFSLLAHSAQTYKLFAEFGVLGLLIVLNLRGMKESIVVLVPIFLGFFVTHVGLILYGIYAHADALATLVPETIAKTQELTHNTSWIFVTALFLRAYSLGGGTYTGIEAVSNNINMLSEPRVRTGHWTMFYMATSLAFTAGGIILLYMLWGAEHVPGQTLNAVTFRAIIEDLNWGGEHFNTTALVVVLVLEAGLLVVAANTGFLGGPVVMANMAADRWMPRQFRQLSSRLVTQNGVLLMGIAALLTLAGTRGKVSLLVVLYSINVFLTFSLSLFGLCRHWLEQRLYTRSWRRSFALSATGFGVTFCILIVTLVEKFMEGGWLTLLITGALVGLSLLIRRHYDGTQKQLNMVDELFSIKLTWDDTAKPLPMDKSERTAIFLVGNNRGAAMNMLQWVLKQFPDQFKNFVFVSVGEVDKHNFDGNRTIQALQTRIENSLNYFTTYCTSRGMPSAYYQAYGADPQAELSQLLSKVVKEFPNNVSFANKLVFEHENIFTRFLHNQMPIAMQRKLHLAGHEMIVIPIQLPDNIDTLPQGPRYPIK</sequence>
<dbReference type="PANTHER" id="PTHR47704">
    <property type="entry name" value="POTASSIUM TRANSPORTER KIMA"/>
    <property type="match status" value="1"/>
</dbReference>
<feature type="transmembrane region" description="Helical" evidence="5">
    <location>
        <begin position="428"/>
        <end position="448"/>
    </location>
</feature>
<dbReference type="Pfam" id="PF13520">
    <property type="entry name" value="AA_permease_2"/>
    <property type="match status" value="1"/>
</dbReference>
<feature type="transmembrane region" description="Helical" evidence="5">
    <location>
        <begin position="263"/>
        <end position="285"/>
    </location>
</feature>
<dbReference type="OrthoDB" id="9759676at2"/>
<dbReference type="EMBL" id="QANS01000003">
    <property type="protein sequence ID" value="PTU31546.1"/>
    <property type="molecule type" value="Genomic_DNA"/>
</dbReference>
<keyword evidence="3 5" id="KW-1133">Transmembrane helix</keyword>
<comment type="caution">
    <text evidence="6">The sequence shown here is derived from an EMBL/GenBank/DDBJ whole genome shotgun (WGS) entry which is preliminary data.</text>
</comment>
<gene>
    <name evidence="6" type="ORF">CJD38_09455</name>
</gene>
<evidence type="ECO:0000256" key="1">
    <source>
        <dbReference type="ARBA" id="ARBA00004141"/>
    </source>
</evidence>
<dbReference type="GO" id="GO:0016020">
    <property type="term" value="C:membrane"/>
    <property type="evidence" value="ECO:0007669"/>
    <property type="project" value="UniProtKB-SubCell"/>
</dbReference>
<comment type="subcellular location">
    <subcellularLocation>
        <location evidence="1">Membrane</location>
        <topology evidence="1">Multi-pass membrane protein</topology>
    </subcellularLocation>
</comment>
<keyword evidence="7" id="KW-1185">Reference proteome</keyword>
<dbReference type="GO" id="GO:0022857">
    <property type="term" value="F:transmembrane transporter activity"/>
    <property type="evidence" value="ECO:0007669"/>
    <property type="project" value="InterPro"/>
</dbReference>
<feature type="transmembrane region" description="Helical" evidence="5">
    <location>
        <begin position="454"/>
        <end position="472"/>
    </location>
</feature>
<dbReference type="RefSeq" id="WP_107940090.1">
    <property type="nucleotide sequence ID" value="NZ_QANS01000003.1"/>
</dbReference>
<dbReference type="PANTHER" id="PTHR47704:SF1">
    <property type="entry name" value="POTASSIUM TRANSPORTER KIMA"/>
    <property type="match status" value="1"/>
</dbReference>
<feature type="transmembrane region" description="Helical" evidence="5">
    <location>
        <begin position="221"/>
        <end position="242"/>
    </location>
</feature>
<feature type="transmembrane region" description="Helical" evidence="5">
    <location>
        <begin position="146"/>
        <end position="165"/>
    </location>
</feature>
<feature type="transmembrane region" description="Helical" evidence="5">
    <location>
        <begin position="172"/>
        <end position="195"/>
    </location>
</feature>
<feature type="transmembrane region" description="Helical" evidence="5">
    <location>
        <begin position="389"/>
        <end position="416"/>
    </location>
</feature>
<proteinExistence type="predicted"/>
<evidence type="ECO:0000313" key="7">
    <source>
        <dbReference type="Proteomes" id="UP000244248"/>
    </source>
</evidence>
<protein>
    <submittedName>
        <fullName evidence="6">Amino acid transporter</fullName>
    </submittedName>
</protein>
<organism evidence="6 7">
    <name type="scientific">Stenotrophobium rhamnosiphilum</name>
    <dbReference type="NCBI Taxonomy" id="2029166"/>
    <lineage>
        <taxon>Bacteria</taxon>
        <taxon>Pseudomonadati</taxon>
        <taxon>Pseudomonadota</taxon>
        <taxon>Gammaproteobacteria</taxon>
        <taxon>Nevskiales</taxon>
        <taxon>Nevskiaceae</taxon>
        <taxon>Stenotrophobium</taxon>
    </lineage>
</organism>
<feature type="transmembrane region" description="Helical" evidence="5">
    <location>
        <begin position="65"/>
        <end position="85"/>
    </location>
</feature>
<feature type="transmembrane region" description="Helical" evidence="5">
    <location>
        <begin position="106"/>
        <end position="134"/>
    </location>
</feature>
<evidence type="ECO:0000256" key="3">
    <source>
        <dbReference type="ARBA" id="ARBA00022989"/>
    </source>
</evidence>
<reference evidence="6 7" key="1">
    <citation type="submission" date="2018-04" db="EMBL/GenBank/DDBJ databases">
        <title>Novel species isolated from glacier.</title>
        <authorList>
            <person name="Liu Q."/>
            <person name="Xin Y.-H."/>
        </authorList>
    </citation>
    <scope>NUCLEOTIDE SEQUENCE [LARGE SCALE GENOMIC DNA]</scope>
    <source>
        <strain evidence="6 7">GT1R17</strain>
    </source>
</reference>
<dbReference type="InterPro" id="IPR053153">
    <property type="entry name" value="APC_K+_Transporter"/>
</dbReference>
<keyword evidence="2 5" id="KW-0812">Transmembrane</keyword>
<dbReference type="InterPro" id="IPR002293">
    <property type="entry name" value="AA/rel_permease1"/>
</dbReference>
<dbReference type="Gene3D" id="1.20.1740.10">
    <property type="entry name" value="Amino acid/polyamine transporter I"/>
    <property type="match status" value="1"/>
</dbReference>
<name>A0A2T5MG62_9GAMM</name>
<dbReference type="Proteomes" id="UP000244248">
    <property type="component" value="Unassembled WGS sequence"/>
</dbReference>
<feature type="transmembrane region" description="Helical" evidence="5">
    <location>
        <begin position="318"/>
        <end position="344"/>
    </location>
</feature>
<evidence type="ECO:0000256" key="2">
    <source>
        <dbReference type="ARBA" id="ARBA00022692"/>
    </source>
</evidence>
<accession>A0A2T5MG62</accession>
<evidence type="ECO:0000313" key="6">
    <source>
        <dbReference type="EMBL" id="PTU31546.1"/>
    </source>
</evidence>
<keyword evidence="4 5" id="KW-0472">Membrane</keyword>
<evidence type="ECO:0000256" key="5">
    <source>
        <dbReference type="SAM" id="Phobius"/>
    </source>
</evidence>
<evidence type="ECO:0000256" key="4">
    <source>
        <dbReference type="ARBA" id="ARBA00023136"/>
    </source>
</evidence>